<sequence>MHDDEGLNNQRADALTAMPSTAAISISRPPLGLLGAEPWRAAMEYWAFHVNLLKRKRLAPMGDGHPVIIFPGLATDGSALALLRDHCESLGYQAIDWGRGYNTGPKGEIGPWLAELAAHTAEMLRRHRSTATLIGWSLGGIYAREVAKLLASQVRQVITIGTPFNAQADHTNVGWLFSLMSSASAAAIDPVLSQRLRTPPPLPTTSIYSRSDGLVAWQTCCHANVSTPVQDIEIDGSHIGMGWNPAVFNIVADRLGQQPANWQPYAHSA</sequence>
<organism evidence="1">
    <name type="scientific">Polaromonas hydrogenivorans</name>
    <dbReference type="NCBI Taxonomy" id="335476"/>
    <lineage>
        <taxon>Bacteria</taxon>
        <taxon>Pseudomonadati</taxon>
        <taxon>Pseudomonadota</taxon>
        <taxon>Betaproteobacteria</taxon>
        <taxon>Burkholderiales</taxon>
        <taxon>Comamonadaceae</taxon>
        <taxon>Polaromonas</taxon>
    </lineage>
</organism>
<accession>A0AAU7LZS4</accession>
<dbReference type="EMBL" id="CP157679">
    <property type="protein sequence ID" value="XBP73140.1"/>
    <property type="molecule type" value="Genomic_DNA"/>
</dbReference>
<dbReference type="SUPFAM" id="SSF53474">
    <property type="entry name" value="alpha/beta-Hydrolases"/>
    <property type="match status" value="1"/>
</dbReference>
<reference evidence="1" key="1">
    <citation type="submission" date="2024-05" db="EMBL/GenBank/DDBJ databases">
        <authorList>
            <person name="Bunk B."/>
            <person name="Swiderski J."/>
            <person name="Sproer C."/>
            <person name="Thiel V."/>
        </authorList>
    </citation>
    <scope>NUCLEOTIDE SEQUENCE</scope>
    <source>
        <strain evidence="1">DSM 17735</strain>
        <plasmid evidence="1">p4</plasmid>
    </source>
</reference>
<geneLocation type="plasmid" evidence="1">
    <name>p4</name>
</geneLocation>
<dbReference type="InterPro" id="IPR029058">
    <property type="entry name" value="AB_hydrolase_fold"/>
</dbReference>
<dbReference type="RefSeq" id="WP_349283132.1">
    <property type="nucleotide sequence ID" value="NZ_CBCSCU010000015.1"/>
</dbReference>
<evidence type="ECO:0000313" key="1">
    <source>
        <dbReference type="EMBL" id="XBP73140.1"/>
    </source>
</evidence>
<dbReference type="AlphaFoldDB" id="A0AAU7LZS4"/>
<keyword evidence="1" id="KW-0378">Hydrolase</keyword>
<keyword evidence="1" id="KW-0614">Plasmid</keyword>
<name>A0AAU7LZS4_9BURK</name>
<proteinExistence type="predicted"/>
<gene>
    <name evidence="1" type="ORF">ABLV49_25375</name>
</gene>
<protein>
    <submittedName>
        <fullName evidence="1">Alpha/beta hydrolase</fullName>
    </submittedName>
</protein>
<dbReference type="GO" id="GO:0016787">
    <property type="term" value="F:hydrolase activity"/>
    <property type="evidence" value="ECO:0007669"/>
    <property type="project" value="UniProtKB-KW"/>
</dbReference>
<dbReference type="Gene3D" id="3.40.50.1820">
    <property type="entry name" value="alpha/beta hydrolase"/>
    <property type="match status" value="1"/>
</dbReference>